<dbReference type="EMBL" id="JBHTGQ010000008">
    <property type="protein sequence ID" value="MFC7749010.1"/>
    <property type="molecule type" value="Genomic_DNA"/>
</dbReference>
<reference evidence="7" key="1">
    <citation type="journal article" date="2019" name="Int. J. Syst. Evol. Microbiol.">
        <title>The Global Catalogue of Microorganisms (GCM) 10K type strain sequencing project: providing services to taxonomists for standard genome sequencing and annotation.</title>
        <authorList>
            <consortium name="The Broad Institute Genomics Platform"/>
            <consortium name="The Broad Institute Genome Sequencing Center for Infectious Disease"/>
            <person name="Wu L."/>
            <person name="Ma J."/>
        </authorList>
    </citation>
    <scope>NUCLEOTIDE SEQUENCE [LARGE SCALE GENOMIC DNA]</scope>
    <source>
        <strain evidence="7">JCM 18657</strain>
    </source>
</reference>
<dbReference type="SUPFAM" id="SSF51905">
    <property type="entry name" value="FAD/NAD(P)-binding domain"/>
    <property type="match status" value="1"/>
</dbReference>
<evidence type="ECO:0000256" key="1">
    <source>
        <dbReference type="ARBA" id="ARBA00001974"/>
    </source>
</evidence>
<comment type="cofactor">
    <cofactor evidence="1">
        <name>FAD</name>
        <dbReference type="ChEBI" id="CHEBI:57692"/>
    </cofactor>
</comment>
<gene>
    <name evidence="6" type="ORF">ACFQWB_03490</name>
</gene>
<evidence type="ECO:0000313" key="7">
    <source>
        <dbReference type="Proteomes" id="UP001596528"/>
    </source>
</evidence>
<dbReference type="PANTHER" id="PTHR48105">
    <property type="entry name" value="THIOREDOXIN REDUCTASE 1-RELATED-RELATED"/>
    <property type="match status" value="1"/>
</dbReference>
<keyword evidence="7" id="KW-1185">Reference proteome</keyword>
<dbReference type="RefSeq" id="WP_138790298.1">
    <property type="nucleotide sequence ID" value="NZ_JBHTGQ010000008.1"/>
</dbReference>
<evidence type="ECO:0000256" key="3">
    <source>
        <dbReference type="ARBA" id="ARBA00022630"/>
    </source>
</evidence>
<keyword evidence="3" id="KW-0285">Flavoprotein</keyword>
<evidence type="ECO:0000256" key="4">
    <source>
        <dbReference type="ARBA" id="ARBA00023002"/>
    </source>
</evidence>
<dbReference type="InterPro" id="IPR050097">
    <property type="entry name" value="Ferredoxin-NADP_redctase_2"/>
</dbReference>
<comment type="caution">
    <text evidence="6">The sequence shown here is derived from an EMBL/GenBank/DDBJ whole genome shotgun (WGS) entry which is preliminary data.</text>
</comment>
<protein>
    <submittedName>
        <fullName evidence="6">NAD(P)/FAD-dependent oxidoreductase</fullName>
    </submittedName>
</protein>
<proteinExistence type="predicted"/>
<dbReference type="Pfam" id="PF07992">
    <property type="entry name" value="Pyr_redox_2"/>
    <property type="match status" value="1"/>
</dbReference>
<evidence type="ECO:0000259" key="5">
    <source>
        <dbReference type="Pfam" id="PF07992"/>
    </source>
</evidence>
<evidence type="ECO:0000256" key="2">
    <source>
        <dbReference type="ARBA" id="ARBA00011738"/>
    </source>
</evidence>
<accession>A0ABW2V0I3</accession>
<dbReference type="Proteomes" id="UP001596528">
    <property type="component" value="Unassembled WGS sequence"/>
</dbReference>
<feature type="domain" description="FAD/NAD(P)-binding" evidence="5">
    <location>
        <begin position="4"/>
        <end position="284"/>
    </location>
</feature>
<dbReference type="InterPro" id="IPR036188">
    <property type="entry name" value="FAD/NAD-bd_sf"/>
</dbReference>
<dbReference type="PRINTS" id="PR00469">
    <property type="entry name" value="PNDRDTASEII"/>
</dbReference>
<dbReference type="InterPro" id="IPR023753">
    <property type="entry name" value="FAD/NAD-binding_dom"/>
</dbReference>
<dbReference type="PRINTS" id="PR00368">
    <property type="entry name" value="FADPNR"/>
</dbReference>
<dbReference type="Gene3D" id="3.50.50.60">
    <property type="entry name" value="FAD/NAD(P)-binding domain"/>
    <property type="match status" value="2"/>
</dbReference>
<evidence type="ECO:0000313" key="6">
    <source>
        <dbReference type="EMBL" id="MFC7749010.1"/>
    </source>
</evidence>
<organism evidence="6 7">
    <name type="scientific">Paenibacillus thermoaerophilus</name>
    <dbReference type="NCBI Taxonomy" id="1215385"/>
    <lineage>
        <taxon>Bacteria</taxon>
        <taxon>Bacillati</taxon>
        <taxon>Bacillota</taxon>
        <taxon>Bacilli</taxon>
        <taxon>Bacillales</taxon>
        <taxon>Paenibacillaceae</taxon>
        <taxon>Paenibacillus</taxon>
    </lineage>
</organism>
<keyword evidence="4" id="KW-0560">Oxidoreductase</keyword>
<sequence length="305" mass="32835">MAVYDCAIVGGGFAGLQAAIQLGRYRRRTIVFDTGDGRSTLCGCYRNLLGWPDGANGPELRTIGRSQAERLGVEFVGARIDRAERRGDVFVLTDEQGRPTEARRLLLATGIGERLPDLPELLPCLGYSVYICPDCDGFETAGRRTIVIGSGEAGARLAMELVYWTNDIVYVNHGGIPPEEAALRSLEEHGIAYVERSVVRPEVEGTQFKGVLLADGTRIEAHCAFTAMGGNRVRTELAVQLGVALKGRHVEADARTKQTNVRHVWAAGDIVAHSQQAAIAMGDGAQAAIWMHKSLLGIEVPAGTV</sequence>
<comment type="subunit">
    <text evidence="2">Homodimer.</text>
</comment>
<name>A0ABW2V0I3_9BACL</name>